<evidence type="ECO:0000256" key="2">
    <source>
        <dbReference type="ARBA" id="ARBA00022803"/>
    </source>
</evidence>
<evidence type="ECO:0000256" key="1">
    <source>
        <dbReference type="ARBA" id="ARBA00022737"/>
    </source>
</evidence>
<reference evidence="6 7" key="1">
    <citation type="submission" date="2020-04" db="EMBL/GenBank/DDBJ databases">
        <title>Usitatibacter rugosus gen. nov., sp. nov. and Usitatibacter palustris sp. nov., novel members of Usitatibacteraceae fam. nov. within the order Nitrosomonadales isolated from soil.</title>
        <authorList>
            <person name="Huber K.J."/>
            <person name="Neumann-Schaal M."/>
            <person name="Geppert A."/>
            <person name="Luckner M."/>
            <person name="Wanner G."/>
            <person name="Overmann J."/>
        </authorList>
    </citation>
    <scope>NUCLEOTIDE SEQUENCE [LARGE SCALE GENOMIC DNA]</scope>
    <source>
        <strain evidence="6 7">0125_3</strain>
    </source>
</reference>
<dbReference type="PANTHER" id="PTHR45586:SF1">
    <property type="entry name" value="LIPOPOLYSACCHARIDE ASSEMBLY PROTEIN B"/>
    <property type="match status" value="1"/>
</dbReference>
<feature type="region of interest" description="Disordered" evidence="4">
    <location>
        <begin position="161"/>
        <end position="209"/>
    </location>
</feature>
<dbReference type="InterPro" id="IPR051012">
    <property type="entry name" value="CellSynth/LPSAsmb/PSIAsmb"/>
</dbReference>
<keyword evidence="2 3" id="KW-0802">TPR repeat</keyword>
<dbReference type="Pfam" id="PF13176">
    <property type="entry name" value="TPR_7"/>
    <property type="match status" value="1"/>
</dbReference>
<keyword evidence="5" id="KW-0812">Transmembrane</keyword>
<evidence type="ECO:0000313" key="7">
    <source>
        <dbReference type="Proteomes" id="UP000501534"/>
    </source>
</evidence>
<evidence type="ECO:0000256" key="5">
    <source>
        <dbReference type="SAM" id="Phobius"/>
    </source>
</evidence>
<feature type="region of interest" description="Disordered" evidence="4">
    <location>
        <begin position="222"/>
        <end position="241"/>
    </location>
</feature>
<dbReference type="SMART" id="SM00028">
    <property type="entry name" value="TPR"/>
    <property type="match status" value="3"/>
</dbReference>
<accession>A0A6M4H400</accession>
<organism evidence="6 7">
    <name type="scientific">Usitatibacter rugosus</name>
    <dbReference type="NCBI Taxonomy" id="2732067"/>
    <lineage>
        <taxon>Bacteria</taxon>
        <taxon>Pseudomonadati</taxon>
        <taxon>Pseudomonadota</taxon>
        <taxon>Betaproteobacteria</taxon>
        <taxon>Nitrosomonadales</taxon>
        <taxon>Usitatibacteraceae</taxon>
        <taxon>Usitatibacter</taxon>
    </lineage>
</organism>
<name>A0A6M4H400_9PROT</name>
<dbReference type="PROSITE" id="PS50005">
    <property type="entry name" value="TPR"/>
    <property type="match status" value="1"/>
</dbReference>
<sequence>MSLLLDALKRAEQEKLARQGEPASAKPAAEPPLSRSTAAFELESMESARASMLMPASGPAFSSTSSTAQPAAPAAGDRANAQAIFAAKVPRPAQGAPSKAPLFVGAAVIVMLIIAGGAYVWLQLNAINTPRQASPARPSAPPPVTSSSVIRNVTPITSLPAPVEPPAPLMPPAAPVPPPASGVAPGSAPRARSETAAAGSNRAPVPTNNADTAVAGLLQENAQRSTAPPGPVRLAKSAEQPRVANDVSAGYEWLVRGNLDAARRSYLAALASDPNSIDALLGLATIDARSGERAAAARGYRRVLTADPRNTAALAGLAAVSDYSRPEALESSLQADIQRYPNSAPLQVALGNLYASQRRWTEAQSVYFEAHRLEPDNADVLFNLAVALDNLKQPRLAAEYYGRALAQANGRPVQFDTRAAERRAADLRR</sequence>
<dbReference type="InterPro" id="IPR011990">
    <property type="entry name" value="TPR-like_helical_dom_sf"/>
</dbReference>
<feature type="transmembrane region" description="Helical" evidence="5">
    <location>
        <begin position="100"/>
        <end position="122"/>
    </location>
</feature>
<keyword evidence="1" id="KW-0677">Repeat</keyword>
<dbReference type="AlphaFoldDB" id="A0A6M4H400"/>
<feature type="compositionally biased region" description="Low complexity" evidence="4">
    <location>
        <begin position="60"/>
        <end position="75"/>
    </location>
</feature>
<proteinExistence type="predicted"/>
<keyword evidence="5" id="KW-1133">Transmembrane helix</keyword>
<feature type="repeat" description="TPR" evidence="3">
    <location>
        <begin position="344"/>
        <end position="377"/>
    </location>
</feature>
<dbReference type="InterPro" id="IPR019734">
    <property type="entry name" value="TPR_rpt"/>
</dbReference>
<dbReference type="SUPFAM" id="SSF48452">
    <property type="entry name" value="TPR-like"/>
    <property type="match status" value="1"/>
</dbReference>
<evidence type="ECO:0000256" key="4">
    <source>
        <dbReference type="SAM" id="MobiDB-lite"/>
    </source>
</evidence>
<dbReference type="RefSeq" id="WP_171094954.1">
    <property type="nucleotide sequence ID" value="NZ_CP053069.1"/>
</dbReference>
<dbReference type="KEGG" id="uru:DSM104443_03698"/>
<keyword evidence="7" id="KW-1185">Reference proteome</keyword>
<dbReference type="PANTHER" id="PTHR45586">
    <property type="entry name" value="TPR REPEAT-CONTAINING PROTEIN PA4667"/>
    <property type="match status" value="1"/>
</dbReference>
<feature type="compositionally biased region" description="Pro residues" evidence="4">
    <location>
        <begin position="162"/>
        <end position="180"/>
    </location>
</feature>
<evidence type="ECO:0000313" key="6">
    <source>
        <dbReference type="EMBL" id="QJR12607.1"/>
    </source>
</evidence>
<dbReference type="EMBL" id="CP053069">
    <property type="protein sequence ID" value="QJR12607.1"/>
    <property type="molecule type" value="Genomic_DNA"/>
</dbReference>
<dbReference type="Proteomes" id="UP000501534">
    <property type="component" value="Chromosome"/>
</dbReference>
<keyword evidence="5" id="KW-0472">Membrane</keyword>
<gene>
    <name evidence="6" type="ORF">DSM104443_03698</name>
</gene>
<protein>
    <submittedName>
        <fullName evidence="6">Uncharacterized protein</fullName>
    </submittedName>
</protein>
<dbReference type="Gene3D" id="1.25.40.10">
    <property type="entry name" value="Tetratricopeptide repeat domain"/>
    <property type="match status" value="2"/>
</dbReference>
<evidence type="ECO:0000256" key="3">
    <source>
        <dbReference type="PROSITE-ProRule" id="PRU00339"/>
    </source>
</evidence>
<feature type="compositionally biased region" description="Low complexity" evidence="4">
    <location>
        <begin position="21"/>
        <end position="32"/>
    </location>
</feature>
<feature type="region of interest" description="Disordered" evidence="4">
    <location>
        <begin position="14"/>
        <end position="34"/>
    </location>
</feature>
<feature type="region of interest" description="Disordered" evidence="4">
    <location>
        <begin position="55"/>
        <end position="75"/>
    </location>
</feature>